<dbReference type="PANTHER" id="PTHR21716:SF53">
    <property type="entry name" value="PERMEASE PERM-RELATED"/>
    <property type="match status" value="1"/>
</dbReference>
<proteinExistence type="inferred from homology"/>
<evidence type="ECO:0000256" key="8">
    <source>
        <dbReference type="SAM" id="Phobius"/>
    </source>
</evidence>
<evidence type="ECO:0000313" key="9">
    <source>
        <dbReference type="EMBL" id="MFD2310077.1"/>
    </source>
</evidence>
<organism evidence="9 10">
    <name type="scientific">Microbulbifer halophilus</name>
    <dbReference type="NCBI Taxonomy" id="453963"/>
    <lineage>
        <taxon>Bacteria</taxon>
        <taxon>Pseudomonadati</taxon>
        <taxon>Pseudomonadota</taxon>
        <taxon>Gammaproteobacteria</taxon>
        <taxon>Cellvibrionales</taxon>
        <taxon>Microbulbiferaceae</taxon>
        <taxon>Microbulbifer</taxon>
    </lineage>
</organism>
<comment type="caution">
    <text evidence="9">The sequence shown here is derived from an EMBL/GenBank/DDBJ whole genome shotgun (WGS) entry which is preliminary data.</text>
</comment>
<protein>
    <submittedName>
        <fullName evidence="9">AI-2E family transporter</fullName>
    </submittedName>
</protein>
<evidence type="ECO:0000256" key="3">
    <source>
        <dbReference type="ARBA" id="ARBA00022448"/>
    </source>
</evidence>
<dbReference type="RefSeq" id="WP_265720038.1">
    <property type="nucleotide sequence ID" value="NZ_JAPIVK010000001.1"/>
</dbReference>
<keyword evidence="10" id="KW-1185">Reference proteome</keyword>
<evidence type="ECO:0000256" key="5">
    <source>
        <dbReference type="ARBA" id="ARBA00022692"/>
    </source>
</evidence>
<comment type="similarity">
    <text evidence="2">Belongs to the autoinducer-2 exporter (AI-2E) (TC 2.A.86) family.</text>
</comment>
<dbReference type="Proteomes" id="UP001597425">
    <property type="component" value="Unassembled WGS sequence"/>
</dbReference>
<keyword evidence="6 8" id="KW-1133">Transmembrane helix</keyword>
<feature type="transmembrane region" description="Helical" evidence="8">
    <location>
        <begin position="278"/>
        <end position="301"/>
    </location>
</feature>
<dbReference type="Pfam" id="PF01594">
    <property type="entry name" value="AI-2E_transport"/>
    <property type="match status" value="1"/>
</dbReference>
<dbReference type="EMBL" id="JBHUJD010000006">
    <property type="protein sequence ID" value="MFD2310077.1"/>
    <property type="molecule type" value="Genomic_DNA"/>
</dbReference>
<evidence type="ECO:0000256" key="7">
    <source>
        <dbReference type="ARBA" id="ARBA00023136"/>
    </source>
</evidence>
<feature type="transmembrane region" description="Helical" evidence="8">
    <location>
        <begin position="64"/>
        <end position="93"/>
    </location>
</feature>
<keyword evidence="4" id="KW-1003">Cell membrane</keyword>
<reference evidence="10" key="1">
    <citation type="journal article" date="2019" name="Int. J. Syst. Evol. Microbiol.">
        <title>The Global Catalogue of Microorganisms (GCM) 10K type strain sequencing project: providing services to taxonomists for standard genome sequencing and annotation.</title>
        <authorList>
            <consortium name="The Broad Institute Genomics Platform"/>
            <consortium name="The Broad Institute Genome Sequencing Center for Infectious Disease"/>
            <person name="Wu L."/>
            <person name="Ma J."/>
        </authorList>
    </citation>
    <scope>NUCLEOTIDE SEQUENCE [LARGE SCALE GENOMIC DNA]</scope>
    <source>
        <strain evidence="10">KCTC 12848</strain>
    </source>
</reference>
<feature type="transmembrane region" description="Helical" evidence="8">
    <location>
        <begin position="158"/>
        <end position="177"/>
    </location>
</feature>
<evidence type="ECO:0000256" key="1">
    <source>
        <dbReference type="ARBA" id="ARBA00004651"/>
    </source>
</evidence>
<comment type="subcellular location">
    <subcellularLocation>
        <location evidence="1">Cell membrane</location>
        <topology evidence="1">Multi-pass membrane protein</topology>
    </subcellularLocation>
</comment>
<evidence type="ECO:0000256" key="4">
    <source>
        <dbReference type="ARBA" id="ARBA00022475"/>
    </source>
</evidence>
<evidence type="ECO:0000313" key="10">
    <source>
        <dbReference type="Proteomes" id="UP001597425"/>
    </source>
</evidence>
<feature type="transmembrane region" description="Helical" evidence="8">
    <location>
        <begin position="20"/>
        <end position="52"/>
    </location>
</feature>
<feature type="transmembrane region" description="Helical" evidence="8">
    <location>
        <begin position="251"/>
        <end position="271"/>
    </location>
</feature>
<feature type="transmembrane region" description="Helical" evidence="8">
    <location>
        <begin position="222"/>
        <end position="245"/>
    </location>
</feature>
<sequence>MLTIVKHWVNRYFSQEEVVLLVLLLLAALVVLATLGQVLAPVLAALIIAFLLQGMVQRLQSWGAPHWLAVSLSCVVLVGTVVALFLVVLPIIWRQLVRLFAELPNMIERGQELLLLLPERYPRLVSAEQIDGIFNTIGSELGNVTQTLLTFSLANLPVLAAVLIYAVVVPLLVFFFLKDSERLIGWCTSFLPHRRPMLRQIWHEMNDQVANYVRGKVIEIGIVALISYAAFLALGVNYALLLAVAVGLSVLIPYIGAAVVTIPVAAIGLFQWGWSSEFFYLILAYGIIQLLDGNVLVPLLFSEAVNLHPVAIILAVLFFGGIWGFWGVFFAIPLATLLKAIMNAWPTVEHQAEWQAREAEETEEAAE</sequence>
<keyword evidence="5 8" id="KW-0812">Transmembrane</keyword>
<keyword evidence="3" id="KW-0813">Transport</keyword>
<keyword evidence="7 8" id="KW-0472">Membrane</keyword>
<name>A0ABW5E9V8_9GAMM</name>
<dbReference type="InterPro" id="IPR002549">
    <property type="entry name" value="AI-2E-like"/>
</dbReference>
<evidence type="ECO:0000256" key="2">
    <source>
        <dbReference type="ARBA" id="ARBA00009773"/>
    </source>
</evidence>
<gene>
    <name evidence="9" type="ORF">ACFSKX_06555</name>
</gene>
<dbReference type="PANTHER" id="PTHR21716">
    <property type="entry name" value="TRANSMEMBRANE PROTEIN"/>
    <property type="match status" value="1"/>
</dbReference>
<evidence type="ECO:0000256" key="6">
    <source>
        <dbReference type="ARBA" id="ARBA00022989"/>
    </source>
</evidence>
<accession>A0ABW5E9V8</accession>
<feature type="transmembrane region" description="Helical" evidence="8">
    <location>
        <begin position="307"/>
        <end position="332"/>
    </location>
</feature>